<dbReference type="EMBL" id="JAGGLL010000005">
    <property type="protein sequence ID" value="MBP2021180.1"/>
    <property type="molecule type" value="Genomic_DNA"/>
</dbReference>
<evidence type="ECO:0000256" key="5">
    <source>
        <dbReference type="ARBA" id="ARBA00022944"/>
    </source>
</evidence>
<evidence type="ECO:0000256" key="2">
    <source>
        <dbReference type="ARBA" id="ARBA00010488"/>
    </source>
</evidence>
<dbReference type="InterPro" id="IPR043148">
    <property type="entry name" value="TagF_C"/>
</dbReference>
<dbReference type="Gene3D" id="3.40.50.11820">
    <property type="match status" value="1"/>
</dbReference>
<evidence type="ECO:0000256" key="3">
    <source>
        <dbReference type="ARBA" id="ARBA00022475"/>
    </source>
</evidence>
<gene>
    <name evidence="7" type="ORF">J2Z44_000967</name>
</gene>
<dbReference type="GO" id="GO:0047356">
    <property type="term" value="F:CDP-ribitol ribitolphosphotransferase activity"/>
    <property type="evidence" value="ECO:0007669"/>
    <property type="project" value="UniProtKB-EC"/>
</dbReference>
<keyword evidence="3" id="KW-1003">Cell membrane</keyword>
<evidence type="ECO:0000256" key="4">
    <source>
        <dbReference type="ARBA" id="ARBA00022679"/>
    </source>
</evidence>
<dbReference type="Gene3D" id="3.40.50.12580">
    <property type="match status" value="1"/>
</dbReference>
<evidence type="ECO:0000313" key="7">
    <source>
        <dbReference type="EMBL" id="MBP2021180.1"/>
    </source>
</evidence>
<dbReference type="EC" id="2.7.8.14" evidence="7"/>
<comment type="subcellular location">
    <subcellularLocation>
        <location evidence="1">Cell membrane</location>
        <topology evidence="1">Peripheral membrane protein</topology>
    </subcellularLocation>
</comment>
<dbReference type="PANTHER" id="PTHR37316:SF3">
    <property type="entry name" value="TEICHOIC ACID GLYCEROL-PHOSPHATE TRANSFERASE"/>
    <property type="match status" value="1"/>
</dbReference>
<dbReference type="PANTHER" id="PTHR37316">
    <property type="entry name" value="TEICHOIC ACID GLYCEROL-PHOSPHATE PRIMASE"/>
    <property type="match status" value="1"/>
</dbReference>
<dbReference type="RefSeq" id="WP_209649378.1">
    <property type="nucleotide sequence ID" value="NZ_JAGGLL010000005.1"/>
</dbReference>
<organism evidence="7 8">
    <name type="scientific">Clostridium punense</name>
    <dbReference type="NCBI Taxonomy" id="1054297"/>
    <lineage>
        <taxon>Bacteria</taxon>
        <taxon>Bacillati</taxon>
        <taxon>Bacillota</taxon>
        <taxon>Clostridia</taxon>
        <taxon>Eubacteriales</taxon>
        <taxon>Clostridiaceae</taxon>
        <taxon>Clostridium</taxon>
    </lineage>
</organism>
<dbReference type="SUPFAM" id="SSF53756">
    <property type="entry name" value="UDP-Glycosyltransferase/glycogen phosphorylase"/>
    <property type="match status" value="1"/>
</dbReference>
<evidence type="ECO:0000256" key="1">
    <source>
        <dbReference type="ARBA" id="ARBA00004202"/>
    </source>
</evidence>
<dbReference type="InterPro" id="IPR043149">
    <property type="entry name" value="TagF_N"/>
</dbReference>
<evidence type="ECO:0000313" key="8">
    <source>
        <dbReference type="Proteomes" id="UP001519308"/>
    </source>
</evidence>
<keyword evidence="5" id="KW-0777">Teichoic acid biosynthesis</keyword>
<keyword evidence="8" id="KW-1185">Reference proteome</keyword>
<proteinExistence type="inferred from homology"/>
<evidence type="ECO:0000256" key="6">
    <source>
        <dbReference type="ARBA" id="ARBA00023136"/>
    </source>
</evidence>
<comment type="similarity">
    <text evidence="2">Belongs to the CDP-glycerol glycerophosphotransferase family.</text>
</comment>
<dbReference type="InterPro" id="IPR007554">
    <property type="entry name" value="Glycerophosphate_synth"/>
</dbReference>
<dbReference type="Proteomes" id="UP001519308">
    <property type="component" value="Unassembled WGS sequence"/>
</dbReference>
<keyword evidence="6" id="KW-0472">Membrane</keyword>
<dbReference type="InterPro" id="IPR051612">
    <property type="entry name" value="Teichoic_Acid_Biosynth"/>
</dbReference>
<reference evidence="7 8" key="1">
    <citation type="submission" date="2021-03" db="EMBL/GenBank/DDBJ databases">
        <title>Genomic Encyclopedia of Type Strains, Phase IV (KMG-IV): sequencing the most valuable type-strain genomes for metagenomic binning, comparative biology and taxonomic classification.</title>
        <authorList>
            <person name="Goeker M."/>
        </authorList>
    </citation>
    <scope>NUCLEOTIDE SEQUENCE [LARGE SCALE GENOMIC DNA]</scope>
    <source>
        <strain evidence="7 8">DSM 28650</strain>
    </source>
</reference>
<dbReference type="Pfam" id="PF04464">
    <property type="entry name" value="Glyphos_transf"/>
    <property type="match status" value="1"/>
</dbReference>
<protein>
    <submittedName>
        <fullName evidence="7">CDP-ribitol ribitolphosphotransferase</fullName>
        <ecNumber evidence="7">2.7.8.14</ecNumber>
    </submittedName>
</protein>
<accession>A0ABS4K1Q6</accession>
<comment type="caution">
    <text evidence="7">The sequence shown here is derived from an EMBL/GenBank/DDBJ whole genome shotgun (WGS) entry which is preliminary data.</text>
</comment>
<sequence>MRSIIFCISSFIYKILALLPIKENRIILECDYGKGFYGNLLYIYEEIKKQNLDYEIIIPVNRGVTIDLKEYKDVKIIRTKSLKHLYYLAISKYWITNNHYYHFLKKRKGTIMVNTWHALGAFKKFALHSAKSSEDIDRFKKDGNNIDYLLVSSENLKDIYSEALNIPIEKILSLGIPRTDPLFDEIYKNNVKKEFLKKFKDIKDKKIILYAPTFRDNEKIDFKMKLDLELLKKNFAGECKVLLRLHPIIRHKYSIPIELQDFVIDVGKDNINDLMVVSDILITDYSSVIFEYALLKKPIIFYAYDYDKYNEQLRGFYFPYEEFVPGPIVKTTEEVVKLIKEKEFNLEKIEIFSKRFCDFTDGKSSERFVNNFLSR</sequence>
<keyword evidence="4 7" id="KW-0808">Transferase</keyword>
<name>A0ABS4K1Q6_9CLOT</name>